<feature type="transmembrane region" description="Helical" evidence="9">
    <location>
        <begin position="489"/>
        <end position="511"/>
    </location>
</feature>
<feature type="transmembrane region" description="Helical" evidence="9">
    <location>
        <begin position="354"/>
        <end position="373"/>
    </location>
</feature>
<dbReference type="PRINTS" id="PR01036">
    <property type="entry name" value="TCRTETB"/>
</dbReference>
<evidence type="ECO:0000256" key="1">
    <source>
        <dbReference type="ARBA" id="ARBA00004651"/>
    </source>
</evidence>
<feature type="transmembrane region" description="Helical" evidence="9">
    <location>
        <begin position="188"/>
        <end position="209"/>
    </location>
</feature>
<dbReference type="InterPro" id="IPR004638">
    <property type="entry name" value="EmrB-like"/>
</dbReference>
<evidence type="ECO:0000256" key="8">
    <source>
        <dbReference type="SAM" id="MobiDB-lite"/>
    </source>
</evidence>
<evidence type="ECO:0000256" key="5">
    <source>
        <dbReference type="ARBA" id="ARBA00022692"/>
    </source>
</evidence>
<sequence length="539" mass="55576">MSQAGNGQAAPPAAGGPGQAPAAGDANSQRQIYIGIFGLMLGMFLAMLDNLIVGTALPTIVGDLGGLAHLSWVVTAYALAAAASTPIWGKLGDLYGRKGMFMSAIVIFLVGSMLSGLAQNMAELIGFRALQGLGAGGLMVGAMAIIGDLVPPRERGRFQGMIGGMMPVAFVGGPLLGGFLTDHFSWRWAFYVNVPIGAVALLVTGFGMHLHSRRVKARIDFIGAALLTVGVVCVTLVASWGGVEYPWASAQIVGLGVTGVVALAVFVFAETRVPEPILPMRLFRSRNFTAAQILSFLVGGAMFGAVNFLPQYMQNVQGASPTNSGLLLLPLMFGMLAVMLTTGQLITRNGRYRVYPIIGGAVLTGGMLVLLMLTVHTSLAMSSFMTLGVGLGMGFIMQISMLVTQNSVELRDMGAASGAVTLFRTIGGSLGVALLGSIYTHRLEGALGDHLGAAAAHKIVSGGGHFTPEKLKTLPANVRDAFEAGVTSGLHGVAIGGAVLAALAFVAAWFIKEVPLRGSGPGAKSAAAEETAVDTVPAH</sequence>
<feature type="transmembrane region" description="Helical" evidence="9">
    <location>
        <begin position="69"/>
        <end position="88"/>
    </location>
</feature>
<dbReference type="RefSeq" id="WP_117356222.1">
    <property type="nucleotide sequence ID" value="NZ_QURH01000093.1"/>
</dbReference>
<evidence type="ECO:0000256" key="4">
    <source>
        <dbReference type="ARBA" id="ARBA00022475"/>
    </source>
</evidence>
<dbReference type="CDD" id="cd17502">
    <property type="entry name" value="MFS_Azr1_MDR_like"/>
    <property type="match status" value="1"/>
</dbReference>
<proteinExistence type="inferred from homology"/>
<comment type="caution">
    <text evidence="11">The sequence shown here is derived from an EMBL/GenBank/DDBJ whole genome shotgun (WGS) entry which is preliminary data.</text>
</comment>
<feature type="domain" description="Major facilitator superfamily (MFS) profile" evidence="10">
    <location>
        <begin position="35"/>
        <end position="516"/>
    </location>
</feature>
<dbReference type="NCBIfam" id="TIGR00711">
    <property type="entry name" value="efflux_EmrB"/>
    <property type="match status" value="1"/>
</dbReference>
<dbReference type="InterPro" id="IPR036259">
    <property type="entry name" value="MFS_trans_sf"/>
</dbReference>
<dbReference type="Proteomes" id="UP000261811">
    <property type="component" value="Unassembled WGS sequence"/>
</dbReference>
<feature type="transmembrane region" description="Helical" evidence="9">
    <location>
        <begin position="32"/>
        <end position="57"/>
    </location>
</feature>
<dbReference type="GO" id="GO:0022857">
    <property type="term" value="F:transmembrane transporter activity"/>
    <property type="evidence" value="ECO:0007669"/>
    <property type="project" value="InterPro"/>
</dbReference>
<feature type="transmembrane region" description="Helical" evidence="9">
    <location>
        <begin position="221"/>
        <end position="241"/>
    </location>
</feature>
<evidence type="ECO:0000313" key="11">
    <source>
        <dbReference type="EMBL" id="RFU42837.1"/>
    </source>
</evidence>
<feature type="transmembrane region" description="Helical" evidence="9">
    <location>
        <begin position="247"/>
        <end position="269"/>
    </location>
</feature>
<dbReference type="Gene3D" id="1.20.1250.20">
    <property type="entry name" value="MFS general substrate transporter like domains"/>
    <property type="match status" value="2"/>
</dbReference>
<dbReference type="InterPro" id="IPR011701">
    <property type="entry name" value="MFS"/>
</dbReference>
<feature type="transmembrane region" description="Helical" evidence="9">
    <location>
        <begin position="100"/>
        <end position="119"/>
    </location>
</feature>
<protein>
    <submittedName>
        <fullName evidence="11">DHA2 family efflux MFS transporter permease subunit</fullName>
    </submittedName>
</protein>
<keyword evidence="6 9" id="KW-1133">Transmembrane helix</keyword>
<feature type="transmembrane region" description="Helical" evidence="9">
    <location>
        <begin position="325"/>
        <end position="347"/>
    </location>
</feature>
<evidence type="ECO:0000256" key="9">
    <source>
        <dbReference type="SAM" id="Phobius"/>
    </source>
</evidence>
<feature type="transmembrane region" description="Helical" evidence="9">
    <location>
        <begin position="290"/>
        <end position="313"/>
    </location>
</feature>
<reference evidence="11 12" key="1">
    <citation type="submission" date="2018-08" db="EMBL/GenBank/DDBJ databases">
        <title>Actinomadura jelena sp. nov., a novel Actinomycete isolated from soil in Chad.</title>
        <authorList>
            <person name="Shi L."/>
        </authorList>
    </citation>
    <scope>NUCLEOTIDE SEQUENCE [LARGE SCALE GENOMIC DNA]</scope>
    <source>
        <strain evidence="11 12">NEAU-G17</strain>
    </source>
</reference>
<dbReference type="FunFam" id="1.20.1720.10:FF:000004">
    <property type="entry name" value="EmrB/QacA family drug resistance transporter"/>
    <property type="match status" value="1"/>
</dbReference>
<feature type="region of interest" description="Disordered" evidence="8">
    <location>
        <begin position="1"/>
        <end position="23"/>
    </location>
</feature>
<name>A0A372JS46_9ACTN</name>
<keyword evidence="3" id="KW-0813">Transport</keyword>
<dbReference type="OrthoDB" id="4082704at2"/>
<keyword evidence="4" id="KW-1003">Cell membrane</keyword>
<dbReference type="PROSITE" id="PS50850">
    <property type="entry name" value="MFS"/>
    <property type="match status" value="1"/>
</dbReference>
<evidence type="ECO:0000259" key="10">
    <source>
        <dbReference type="PROSITE" id="PS50850"/>
    </source>
</evidence>
<dbReference type="EMBL" id="QURH01000093">
    <property type="protein sequence ID" value="RFU42837.1"/>
    <property type="molecule type" value="Genomic_DNA"/>
</dbReference>
<keyword evidence="5 9" id="KW-0812">Transmembrane</keyword>
<dbReference type="AlphaFoldDB" id="A0A372JS46"/>
<dbReference type="PANTHER" id="PTHR23501">
    <property type="entry name" value="MAJOR FACILITATOR SUPERFAMILY"/>
    <property type="match status" value="1"/>
</dbReference>
<keyword evidence="12" id="KW-1185">Reference proteome</keyword>
<dbReference type="GO" id="GO:0005886">
    <property type="term" value="C:plasma membrane"/>
    <property type="evidence" value="ECO:0007669"/>
    <property type="project" value="UniProtKB-SubCell"/>
</dbReference>
<comment type="subcellular location">
    <subcellularLocation>
        <location evidence="1">Cell membrane</location>
        <topology evidence="1">Multi-pass membrane protein</topology>
    </subcellularLocation>
</comment>
<dbReference type="SUPFAM" id="SSF103473">
    <property type="entry name" value="MFS general substrate transporter"/>
    <property type="match status" value="1"/>
</dbReference>
<dbReference type="Pfam" id="PF07690">
    <property type="entry name" value="MFS_1"/>
    <property type="match status" value="1"/>
</dbReference>
<keyword evidence="7 9" id="KW-0472">Membrane</keyword>
<accession>A0A372JS46</accession>
<dbReference type="PANTHER" id="PTHR23501:SF197">
    <property type="entry name" value="COMD"/>
    <property type="match status" value="1"/>
</dbReference>
<organism evidence="11 12">
    <name type="scientific">Actinomadura logoneensis</name>
    <dbReference type="NCBI Taxonomy" id="2293572"/>
    <lineage>
        <taxon>Bacteria</taxon>
        <taxon>Bacillati</taxon>
        <taxon>Actinomycetota</taxon>
        <taxon>Actinomycetes</taxon>
        <taxon>Streptosporangiales</taxon>
        <taxon>Thermomonosporaceae</taxon>
        <taxon>Actinomadura</taxon>
    </lineage>
</organism>
<evidence type="ECO:0000256" key="3">
    <source>
        <dbReference type="ARBA" id="ARBA00022448"/>
    </source>
</evidence>
<feature type="transmembrane region" description="Helical" evidence="9">
    <location>
        <begin position="379"/>
        <end position="403"/>
    </location>
</feature>
<dbReference type="InterPro" id="IPR020846">
    <property type="entry name" value="MFS_dom"/>
</dbReference>
<feature type="transmembrane region" description="Helical" evidence="9">
    <location>
        <begin position="125"/>
        <end position="146"/>
    </location>
</feature>
<evidence type="ECO:0000256" key="7">
    <source>
        <dbReference type="ARBA" id="ARBA00023136"/>
    </source>
</evidence>
<evidence type="ECO:0000256" key="2">
    <source>
        <dbReference type="ARBA" id="ARBA00007520"/>
    </source>
</evidence>
<gene>
    <name evidence="11" type="ORF">DZF91_04440</name>
</gene>
<comment type="similarity">
    <text evidence="2">Belongs to the major facilitator superfamily. TCR/Tet family.</text>
</comment>
<evidence type="ECO:0000256" key="6">
    <source>
        <dbReference type="ARBA" id="ARBA00022989"/>
    </source>
</evidence>
<evidence type="ECO:0000313" key="12">
    <source>
        <dbReference type="Proteomes" id="UP000261811"/>
    </source>
</evidence>